<dbReference type="Pfam" id="PF03372">
    <property type="entry name" value="Exo_endo_phos"/>
    <property type="match status" value="1"/>
</dbReference>
<reference evidence="4 5" key="1">
    <citation type="journal article" date="2018" name="Mol. Plant">
        <title>The genome of Artemisia annua provides insight into the evolution of Asteraceae family and artemisinin biosynthesis.</title>
        <authorList>
            <person name="Shen Q."/>
            <person name="Zhang L."/>
            <person name="Liao Z."/>
            <person name="Wang S."/>
            <person name="Yan T."/>
            <person name="Shi P."/>
            <person name="Liu M."/>
            <person name="Fu X."/>
            <person name="Pan Q."/>
            <person name="Wang Y."/>
            <person name="Lv Z."/>
            <person name="Lu X."/>
            <person name="Zhang F."/>
            <person name="Jiang W."/>
            <person name="Ma Y."/>
            <person name="Chen M."/>
            <person name="Hao X."/>
            <person name="Li L."/>
            <person name="Tang Y."/>
            <person name="Lv G."/>
            <person name="Zhou Y."/>
            <person name="Sun X."/>
            <person name="Brodelius P.E."/>
            <person name="Rose J.K.C."/>
            <person name="Tang K."/>
        </authorList>
    </citation>
    <scope>NUCLEOTIDE SEQUENCE [LARGE SCALE GENOMIC DNA]</scope>
    <source>
        <strain evidence="5">cv. Huhao1</strain>
        <tissue evidence="4">Leaf</tissue>
    </source>
</reference>
<feature type="domain" description="Reverse transcriptase zinc-binding" evidence="3">
    <location>
        <begin position="603"/>
        <end position="688"/>
    </location>
</feature>
<keyword evidence="5" id="KW-1185">Reference proteome</keyword>
<keyword evidence="4" id="KW-0548">Nucleotidyltransferase</keyword>
<dbReference type="InterPro" id="IPR026960">
    <property type="entry name" value="RVT-Znf"/>
</dbReference>
<protein>
    <submittedName>
        <fullName evidence="4">RNA-directed DNA polymerase, eukaryota</fullName>
    </submittedName>
</protein>
<evidence type="ECO:0000313" key="5">
    <source>
        <dbReference type="Proteomes" id="UP000245207"/>
    </source>
</evidence>
<comment type="caution">
    <text evidence="4">The sequence shown here is derived from an EMBL/GenBank/DDBJ whole genome shotgun (WGS) entry which is preliminary data.</text>
</comment>
<evidence type="ECO:0000313" key="4">
    <source>
        <dbReference type="EMBL" id="PWA44296.1"/>
    </source>
</evidence>
<dbReference type="OrthoDB" id="8942927at2759"/>
<dbReference type="InterPro" id="IPR036691">
    <property type="entry name" value="Endo/exonu/phosph_ase_sf"/>
</dbReference>
<feature type="domain" description="Endonuclease/exonuclease/phosphatase" evidence="2">
    <location>
        <begin position="73"/>
        <end position="278"/>
    </location>
</feature>
<evidence type="ECO:0000259" key="3">
    <source>
        <dbReference type="Pfam" id="PF13966"/>
    </source>
</evidence>
<dbReference type="AlphaFoldDB" id="A0A2U1L5L5"/>
<dbReference type="GO" id="GO:0003964">
    <property type="term" value="F:RNA-directed DNA polymerase activity"/>
    <property type="evidence" value="ECO:0007669"/>
    <property type="project" value="UniProtKB-KW"/>
</dbReference>
<dbReference type="PANTHER" id="PTHR33116:SF78">
    <property type="entry name" value="OS12G0587133 PROTEIN"/>
    <property type="match status" value="1"/>
</dbReference>
<evidence type="ECO:0000259" key="2">
    <source>
        <dbReference type="Pfam" id="PF03372"/>
    </source>
</evidence>
<gene>
    <name evidence="4" type="ORF">CTI12_AA436720</name>
</gene>
<organism evidence="4 5">
    <name type="scientific">Artemisia annua</name>
    <name type="common">Sweet wormwood</name>
    <dbReference type="NCBI Taxonomy" id="35608"/>
    <lineage>
        <taxon>Eukaryota</taxon>
        <taxon>Viridiplantae</taxon>
        <taxon>Streptophyta</taxon>
        <taxon>Embryophyta</taxon>
        <taxon>Tracheophyta</taxon>
        <taxon>Spermatophyta</taxon>
        <taxon>Magnoliopsida</taxon>
        <taxon>eudicotyledons</taxon>
        <taxon>Gunneridae</taxon>
        <taxon>Pentapetalae</taxon>
        <taxon>asterids</taxon>
        <taxon>campanulids</taxon>
        <taxon>Asterales</taxon>
        <taxon>Asteraceae</taxon>
        <taxon>Asteroideae</taxon>
        <taxon>Anthemideae</taxon>
        <taxon>Artemisiinae</taxon>
        <taxon>Artemisia</taxon>
    </lineage>
</organism>
<name>A0A2U1L5L5_ARTAN</name>
<dbReference type="Gene3D" id="3.60.10.10">
    <property type="entry name" value="Endonuclease/exonuclease/phosphatase"/>
    <property type="match status" value="1"/>
</dbReference>
<keyword evidence="4" id="KW-0695">RNA-directed DNA polymerase</keyword>
<dbReference type="SUPFAM" id="SSF56219">
    <property type="entry name" value="DNase I-like"/>
    <property type="match status" value="1"/>
</dbReference>
<feature type="region of interest" description="Disordered" evidence="1">
    <location>
        <begin position="1"/>
        <end position="20"/>
    </location>
</feature>
<feature type="compositionally biased region" description="Acidic residues" evidence="1">
    <location>
        <begin position="1"/>
        <end position="15"/>
    </location>
</feature>
<keyword evidence="4" id="KW-0808">Transferase</keyword>
<proteinExistence type="predicted"/>
<accession>A0A2U1L5L5</accession>
<dbReference type="Pfam" id="PF13966">
    <property type="entry name" value="zf-RVT"/>
    <property type="match status" value="1"/>
</dbReference>
<dbReference type="Proteomes" id="UP000245207">
    <property type="component" value="Unassembled WGS sequence"/>
</dbReference>
<dbReference type="PANTHER" id="PTHR33116">
    <property type="entry name" value="REVERSE TRANSCRIPTASE ZINC-BINDING DOMAIN-CONTAINING PROTEIN-RELATED-RELATED"/>
    <property type="match status" value="1"/>
</dbReference>
<evidence type="ECO:0000256" key="1">
    <source>
        <dbReference type="SAM" id="MobiDB-lite"/>
    </source>
</evidence>
<dbReference type="EMBL" id="PKPP01011356">
    <property type="protein sequence ID" value="PWA44296.1"/>
    <property type="molecule type" value="Genomic_DNA"/>
</dbReference>
<dbReference type="InterPro" id="IPR005135">
    <property type="entry name" value="Endo/exonuclease/phosphatase"/>
</dbReference>
<sequence>MAEVEVPVENDDGSDEGIIGQESMEGVEGVAKEVEATISVGIAVGVDLSGCEVVVKKSIEDEGVLGGDEKGPWIRELRCKFGIDFVALQESKSDDLSNFDFSKLWGNKAFGMEYVGSVGQSGGLICLWDSSIFDFNVVVKNRYFLRLSGVIKGSGKRINLINVYAPQGVAAKNVLWGLIEGELRSSSGLWAVMGDFNAVRFAEERKGSIFKNSCASNFNSFIHRTGVMEYGMKGSQFTCIRDNGRKLSKIDRVLVSSEFFNLWPDACLRALPSRFSDHCPLLLSSKVSSYGARPFRVFNSWLLLDGYEEVVRKAAMEFEFEGSPDTRLSRKLAFIRGRIKEWKTETDDKLHQEENLAVEEIDKLEQVMGYRNLNEEEEWVYVESKKVLKEAAVINDLEGMIRRFLWGGSSESSKIHWVAWDRVASPKSVGGLGICKLGVSNIALLSKWGWRFKEENNRLWVKVVEAMHNTGRCWDFIPTNNALRGVWNNIVKVLSRTVVDNMPLRRFFKGVVGDGVSVAFWLDPWVGNEPLKEMCPNLFRLERNKKCKVNSRVGNGGGWSWYRMPASSSELEELDFLVNVVESVELNGRRDKWSWLGDKKGNFSVRSVRKMMYDAADYSSLYVLKWCKWIPAKCNVFMWQAVMSKIPTADALIRRNMAGVEGMCSVCEEGLESVEHLFTSCSVALMVWNLICKWTHVQRFFAFSFKDLIEMHDHVGLKGKAKVVFQGIIFISCWAIWRARNKLKFEGIKIKVEEVVSEIKSMGFLWVRSRLKMYSLSWSDWCKYEIM</sequence>